<dbReference type="PANTHER" id="PTHR35894">
    <property type="entry name" value="GENERAL SECRETION PATHWAY PROTEIN A-RELATED"/>
    <property type="match status" value="1"/>
</dbReference>
<accession>A0AA41X2T5</accession>
<evidence type="ECO:0000313" key="2">
    <source>
        <dbReference type="EMBL" id="MCP3428481.1"/>
    </source>
</evidence>
<sequence length="432" mass="48754">MYEAHYGLNAKPFQLTPDPEFFFASTLHKRAMSYLEYGLSQAEGFIVITGGIGTGKTTIANSLLANLQGDIVAAQIVTPKLSPDDVVKMVATKFGVDVTDKSKTQVLDALEQYLYALAKDNKRALLLVDEAQNLPLETIEELRMLSNFQQAGKPLLQSFLLGQEELQPILRAPNMEQFRQRIVASCHLAPLNAEETNEYIKYRMISAGWKEQQQDNNSTNIAKHDLFSADALQEIYLFTKGIPRKINTFMDRVLLFGFLEDMHTFTADDIQKVIAEVSAEMFTPEENEQALYNLQQGVQAFNAQHANSPASVPVQVSDVETHQGLVMKAAVQEDANVHHTQVHKHATIPTKTLRTEELLAAENIDISALKDSLLSETKRRELAEYDIEYYKTMLDELVFALDDAIANKLKLTQYIDKLLKRKYQTYVKDKES</sequence>
<comment type="caution">
    <text evidence="2">The sequence shown here is derived from an EMBL/GenBank/DDBJ whole genome shotgun (WGS) entry which is preliminary data.</text>
</comment>
<dbReference type="GO" id="GO:0016887">
    <property type="term" value="F:ATP hydrolysis activity"/>
    <property type="evidence" value="ECO:0007669"/>
    <property type="project" value="InterPro"/>
</dbReference>
<dbReference type="PANTHER" id="PTHR35894:SF1">
    <property type="entry name" value="PHOSPHORIBULOKINASE _ URIDINE KINASE FAMILY"/>
    <property type="match status" value="1"/>
</dbReference>
<keyword evidence="3" id="KW-1185">Reference proteome</keyword>
<dbReference type="InterPro" id="IPR052026">
    <property type="entry name" value="ExeA_AAA_ATPase_DNA-bind"/>
</dbReference>
<dbReference type="EMBL" id="JANATA010000008">
    <property type="protein sequence ID" value="MCP3428481.1"/>
    <property type="molecule type" value="Genomic_DNA"/>
</dbReference>
<dbReference type="InterPro" id="IPR027417">
    <property type="entry name" value="P-loop_NTPase"/>
</dbReference>
<dbReference type="Proteomes" id="UP001165413">
    <property type="component" value="Unassembled WGS sequence"/>
</dbReference>
<dbReference type="Pfam" id="PF13401">
    <property type="entry name" value="AAA_22"/>
    <property type="match status" value="1"/>
</dbReference>
<dbReference type="AlphaFoldDB" id="A0AA41X2T5"/>
<organism evidence="2 3">
    <name type="scientific">Opacimonas viscosa</name>
    <dbReference type="NCBI Taxonomy" id="2961944"/>
    <lineage>
        <taxon>Bacteria</taxon>
        <taxon>Pseudomonadati</taxon>
        <taxon>Pseudomonadota</taxon>
        <taxon>Gammaproteobacteria</taxon>
        <taxon>Alteromonadales</taxon>
        <taxon>Alteromonadaceae</taxon>
        <taxon>Opacimonas</taxon>
    </lineage>
</organism>
<dbReference type="InterPro" id="IPR049945">
    <property type="entry name" value="AAA_22"/>
</dbReference>
<protein>
    <submittedName>
        <fullName evidence="2">XrtA-associated ATPase</fullName>
    </submittedName>
</protein>
<dbReference type="Gene3D" id="3.40.50.300">
    <property type="entry name" value="P-loop containing nucleotide triphosphate hydrolases"/>
    <property type="match status" value="1"/>
</dbReference>
<gene>
    <name evidence="2" type="ORF">NLF92_05930</name>
</gene>
<proteinExistence type="predicted"/>
<dbReference type="SMART" id="SM00382">
    <property type="entry name" value="AAA"/>
    <property type="match status" value="1"/>
</dbReference>
<feature type="domain" description="AAA+ ATPase" evidence="1">
    <location>
        <begin position="42"/>
        <end position="194"/>
    </location>
</feature>
<evidence type="ECO:0000313" key="3">
    <source>
        <dbReference type="Proteomes" id="UP001165413"/>
    </source>
</evidence>
<name>A0AA41X2T5_9ALTE</name>
<dbReference type="NCBIfam" id="TIGR03015">
    <property type="entry name" value="pepcterm_ATPase"/>
    <property type="match status" value="1"/>
</dbReference>
<dbReference type="SUPFAM" id="SSF52540">
    <property type="entry name" value="P-loop containing nucleoside triphosphate hydrolases"/>
    <property type="match status" value="1"/>
</dbReference>
<evidence type="ECO:0000259" key="1">
    <source>
        <dbReference type="SMART" id="SM00382"/>
    </source>
</evidence>
<reference evidence="2" key="1">
    <citation type="submission" date="2022-07" db="EMBL/GenBank/DDBJ databases">
        <title>Characterization of the Novel Bacterium Alteromonas immobilis LMIT006 and Alteromonas gregis LMIT007.</title>
        <authorList>
            <person name="Lin X."/>
        </authorList>
    </citation>
    <scope>NUCLEOTIDE SEQUENCE</scope>
    <source>
        <strain evidence="2">LMIT007</strain>
    </source>
</reference>
<dbReference type="InterPro" id="IPR003593">
    <property type="entry name" value="AAA+_ATPase"/>
</dbReference>
<dbReference type="RefSeq" id="WP_254099797.1">
    <property type="nucleotide sequence ID" value="NZ_JANATA010000008.1"/>
</dbReference>
<dbReference type="InterPro" id="IPR017466">
    <property type="entry name" value="XrtA-assoc_ATPase-like"/>
</dbReference>